<gene>
    <name evidence="2" type="ORF">ANN_28009</name>
</gene>
<dbReference type="PANTHER" id="PTHR46599">
    <property type="entry name" value="PIGGYBAC TRANSPOSABLE ELEMENT-DERIVED PROTEIN 4"/>
    <property type="match status" value="1"/>
</dbReference>
<comment type="caution">
    <text evidence="2">The sequence shown here is derived from an EMBL/GenBank/DDBJ whole genome shotgun (WGS) entry which is preliminary data.</text>
</comment>
<dbReference type="InterPro" id="IPR029526">
    <property type="entry name" value="PGBD"/>
</dbReference>
<evidence type="ECO:0000313" key="2">
    <source>
        <dbReference type="EMBL" id="KAJ4425394.1"/>
    </source>
</evidence>
<dbReference type="EMBL" id="JAJSOF020000043">
    <property type="protein sequence ID" value="KAJ4425394.1"/>
    <property type="molecule type" value="Genomic_DNA"/>
</dbReference>
<sequence>MRLAEPYLSKGRNITRDNFFTAKSLGENLKRESTSIVGTLEMSRWEVPASAKSPTVPLHSTTICKSGEMTLTSYQCKKNNVLLLSTIHNTVTINEQHQKKLPETVMFYNETKCGVDIVDQMSRLYTVKYRCRRWPMQVFFNVLDLAAINA</sequence>
<dbReference type="Pfam" id="PF13843">
    <property type="entry name" value="DDE_Tnp_1_7"/>
    <property type="match status" value="1"/>
</dbReference>
<evidence type="ECO:0000313" key="3">
    <source>
        <dbReference type="Proteomes" id="UP001148838"/>
    </source>
</evidence>
<dbReference type="PANTHER" id="PTHR46599:SF6">
    <property type="entry name" value="DUAL SPECIFICITY PHOSPHATASE 26"/>
    <property type="match status" value="1"/>
</dbReference>
<feature type="domain" description="PiggyBac transposable element-derived protein" evidence="1">
    <location>
        <begin position="1"/>
        <end position="150"/>
    </location>
</feature>
<keyword evidence="3" id="KW-1185">Reference proteome</keyword>
<name>A0ABQ8RUI7_PERAM</name>
<accession>A0ABQ8RUI7</accession>
<reference evidence="2 3" key="1">
    <citation type="journal article" date="2022" name="Allergy">
        <title>Genome assembly and annotation of Periplaneta americana reveal a comprehensive cockroach allergen profile.</title>
        <authorList>
            <person name="Wang L."/>
            <person name="Xiong Q."/>
            <person name="Saelim N."/>
            <person name="Wang L."/>
            <person name="Nong W."/>
            <person name="Wan A.T."/>
            <person name="Shi M."/>
            <person name="Liu X."/>
            <person name="Cao Q."/>
            <person name="Hui J.H.L."/>
            <person name="Sookrung N."/>
            <person name="Leung T.F."/>
            <person name="Tungtrongchitr A."/>
            <person name="Tsui S.K.W."/>
        </authorList>
    </citation>
    <scope>NUCLEOTIDE SEQUENCE [LARGE SCALE GENOMIC DNA]</scope>
    <source>
        <strain evidence="2">PWHHKU_190912</strain>
    </source>
</reference>
<proteinExistence type="predicted"/>
<protein>
    <recommendedName>
        <fullName evidence="1">PiggyBac transposable element-derived protein domain-containing protein</fullName>
    </recommendedName>
</protein>
<dbReference type="Proteomes" id="UP001148838">
    <property type="component" value="Unassembled WGS sequence"/>
</dbReference>
<evidence type="ECO:0000259" key="1">
    <source>
        <dbReference type="Pfam" id="PF13843"/>
    </source>
</evidence>
<organism evidence="2 3">
    <name type="scientific">Periplaneta americana</name>
    <name type="common">American cockroach</name>
    <name type="synonym">Blatta americana</name>
    <dbReference type="NCBI Taxonomy" id="6978"/>
    <lineage>
        <taxon>Eukaryota</taxon>
        <taxon>Metazoa</taxon>
        <taxon>Ecdysozoa</taxon>
        <taxon>Arthropoda</taxon>
        <taxon>Hexapoda</taxon>
        <taxon>Insecta</taxon>
        <taxon>Pterygota</taxon>
        <taxon>Neoptera</taxon>
        <taxon>Polyneoptera</taxon>
        <taxon>Dictyoptera</taxon>
        <taxon>Blattodea</taxon>
        <taxon>Blattoidea</taxon>
        <taxon>Blattidae</taxon>
        <taxon>Blattinae</taxon>
        <taxon>Periplaneta</taxon>
    </lineage>
</organism>